<organism evidence="1 2">
    <name type="scientific">Butyricicoccus pullicaecorum</name>
    <dbReference type="NCBI Taxonomy" id="501571"/>
    <lineage>
        <taxon>Bacteria</taxon>
        <taxon>Bacillati</taxon>
        <taxon>Bacillota</taxon>
        <taxon>Clostridia</taxon>
        <taxon>Eubacteriales</taxon>
        <taxon>Butyricicoccaceae</taxon>
        <taxon>Butyricicoccus</taxon>
    </lineage>
</organism>
<sequence>MSRPDAQSKQAAHWLRAAAQAESGRALQAIGCAYADLLAAQCEADMHRAVRRQKEVNGNGHS</sequence>
<dbReference type="AlphaFoldDB" id="A0A1Y4LD15"/>
<dbReference type="EMBL" id="NFKK01000001">
    <property type="protein sequence ID" value="OUP54598.1"/>
    <property type="molecule type" value="Genomic_DNA"/>
</dbReference>
<dbReference type="Proteomes" id="UP000195897">
    <property type="component" value="Unassembled WGS sequence"/>
</dbReference>
<protein>
    <submittedName>
        <fullName evidence="1">Uncharacterized protein</fullName>
    </submittedName>
</protein>
<comment type="caution">
    <text evidence="1">The sequence shown here is derived from an EMBL/GenBank/DDBJ whole genome shotgun (WGS) entry which is preliminary data.</text>
</comment>
<gene>
    <name evidence="1" type="ORF">B5F17_01460</name>
</gene>
<evidence type="ECO:0000313" key="1">
    <source>
        <dbReference type="EMBL" id="OUP54598.1"/>
    </source>
</evidence>
<reference evidence="2" key="1">
    <citation type="submission" date="2017-04" db="EMBL/GenBank/DDBJ databases">
        <title>Function of individual gut microbiota members based on whole genome sequencing of pure cultures obtained from chicken caecum.</title>
        <authorList>
            <person name="Medvecky M."/>
            <person name="Cejkova D."/>
            <person name="Polansky O."/>
            <person name="Karasova D."/>
            <person name="Kubasova T."/>
            <person name="Cizek A."/>
            <person name="Rychlik I."/>
        </authorList>
    </citation>
    <scope>NUCLEOTIDE SEQUENCE [LARGE SCALE GENOMIC DNA]</scope>
    <source>
        <strain evidence="2">An180</strain>
    </source>
</reference>
<name>A0A1Y4LD15_9FIRM</name>
<accession>A0A1Y4LD15</accession>
<proteinExistence type="predicted"/>
<evidence type="ECO:0000313" key="2">
    <source>
        <dbReference type="Proteomes" id="UP000195897"/>
    </source>
</evidence>